<name>A0AAV9C917_ACOCL</name>
<protein>
    <submittedName>
        <fullName evidence="2">Uncharacterized protein</fullName>
    </submittedName>
</protein>
<feature type="compositionally biased region" description="Pro residues" evidence="1">
    <location>
        <begin position="1"/>
        <end position="12"/>
    </location>
</feature>
<proteinExistence type="predicted"/>
<dbReference type="Proteomes" id="UP001180020">
    <property type="component" value="Unassembled WGS sequence"/>
</dbReference>
<keyword evidence="3" id="KW-1185">Reference proteome</keyword>
<dbReference type="AlphaFoldDB" id="A0AAV9C917"/>
<evidence type="ECO:0000313" key="3">
    <source>
        <dbReference type="Proteomes" id="UP001180020"/>
    </source>
</evidence>
<evidence type="ECO:0000313" key="2">
    <source>
        <dbReference type="EMBL" id="KAK1285386.1"/>
    </source>
</evidence>
<evidence type="ECO:0000256" key="1">
    <source>
        <dbReference type="SAM" id="MobiDB-lite"/>
    </source>
</evidence>
<gene>
    <name evidence="2" type="ORF">QJS10_CPB20g00590</name>
</gene>
<reference evidence="2" key="1">
    <citation type="journal article" date="2023" name="Nat. Commun.">
        <title>Diploid and tetraploid genomes of Acorus and the evolution of monocots.</title>
        <authorList>
            <person name="Ma L."/>
            <person name="Liu K.W."/>
            <person name="Li Z."/>
            <person name="Hsiao Y.Y."/>
            <person name="Qi Y."/>
            <person name="Fu T."/>
            <person name="Tang G.D."/>
            <person name="Zhang D."/>
            <person name="Sun W.H."/>
            <person name="Liu D.K."/>
            <person name="Li Y."/>
            <person name="Chen G.Z."/>
            <person name="Liu X.D."/>
            <person name="Liao X.Y."/>
            <person name="Jiang Y.T."/>
            <person name="Yu X."/>
            <person name="Hao Y."/>
            <person name="Huang J."/>
            <person name="Zhao X.W."/>
            <person name="Ke S."/>
            <person name="Chen Y.Y."/>
            <person name="Wu W.L."/>
            <person name="Hsu J.L."/>
            <person name="Lin Y.F."/>
            <person name="Huang M.D."/>
            <person name="Li C.Y."/>
            <person name="Huang L."/>
            <person name="Wang Z.W."/>
            <person name="Zhao X."/>
            <person name="Zhong W.Y."/>
            <person name="Peng D.H."/>
            <person name="Ahmad S."/>
            <person name="Lan S."/>
            <person name="Zhang J.S."/>
            <person name="Tsai W.C."/>
            <person name="Van de Peer Y."/>
            <person name="Liu Z.J."/>
        </authorList>
    </citation>
    <scope>NUCLEOTIDE SEQUENCE</scope>
    <source>
        <strain evidence="2">CP</strain>
    </source>
</reference>
<feature type="region of interest" description="Disordered" evidence="1">
    <location>
        <begin position="1"/>
        <end position="48"/>
    </location>
</feature>
<sequence length="95" mass="9578">MGEGGLPPPVLPPSSSIAPTQPPSYPSMPESSSIPGNPSQSSATSVGQSLSLPNAFAVPSLLIGSQASEAPLVHVKSGNGEPRPQITLLFSLPHL</sequence>
<feature type="compositionally biased region" description="Low complexity" evidence="1">
    <location>
        <begin position="27"/>
        <end position="42"/>
    </location>
</feature>
<accession>A0AAV9C917</accession>
<organism evidence="2 3">
    <name type="scientific">Acorus calamus</name>
    <name type="common">Sweet flag</name>
    <dbReference type="NCBI Taxonomy" id="4465"/>
    <lineage>
        <taxon>Eukaryota</taxon>
        <taxon>Viridiplantae</taxon>
        <taxon>Streptophyta</taxon>
        <taxon>Embryophyta</taxon>
        <taxon>Tracheophyta</taxon>
        <taxon>Spermatophyta</taxon>
        <taxon>Magnoliopsida</taxon>
        <taxon>Liliopsida</taxon>
        <taxon>Acoraceae</taxon>
        <taxon>Acorus</taxon>
    </lineage>
</organism>
<reference evidence="2" key="2">
    <citation type="submission" date="2023-06" db="EMBL/GenBank/DDBJ databases">
        <authorList>
            <person name="Ma L."/>
            <person name="Liu K.-W."/>
            <person name="Li Z."/>
            <person name="Hsiao Y.-Y."/>
            <person name="Qi Y."/>
            <person name="Fu T."/>
            <person name="Tang G."/>
            <person name="Zhang D."/>
            <person name="Sun W.-H."/>
            <person name="Liu D.-K."/>
            <person name="Li Y."/>
            <person name="Chen G.-Z."/>
            <person name="Liu X.-D."/>
            <person name="Liao X.-Y."/>
            <person name="Jiang Y.-T."/>
            <person name="Yu X."/>
            <person name="Hao Y."/>
            <person name="Huang J."/>
            <person name="Zhao X.-W."/>
            <person name="Ke S."/>
            <person name="Chen Y.-Y."/>
            <person name="Wu W.-L."/>
            <person name="Hsu J.-L."/>
            <person name="Lin Y.-F."/>
            <person name="Huang M.-D."/>
            <person name="Li C.-Y."/>
            <person name="Huang L."/>
            <person name="Wang Z.-W."/>
            <person name="Zhao X."/>
            <person name="Zhong W.-Y."/>
            <person name="Peng D.-H."/>
            <person name="Ahmad S."/>
            <person name="Lan S."/>
            <person name="Zhang J.-S."/>
            <person name="Tsai W.-C."/>
            <person name="Van De Peer Y."/>
            <person name="Liu Z.-J."/>
        </authorList>
    </citation>
    <scope>NUCLEOTIDE SEQUENCE</scope>
    <source>
        <strain evidence="2">CP</strain>
        <tissue evidence="2">Leaves</tissue>
    </source>
</reference>
<comment type="caution">
    <text evidence="2">The sequence shown here is derived from an EMBL/GenBank/DDBJ whole genome shotgun (WGS) entry which is preliminary data.</text>
</comment>
<dbReference type="EMBL" id="JAUJYO010000020">
    <property type="protein sequence ID" value="KAK1285386.1"/>
    <property type="molecule type" value="Genomic_DNA"/>
</dbReference>